<reference evidence="1" key="1">
    <citation type="submission" date="2023-07" db="EMBL/GenBank/DDBJ databases">
        <authorList>
            <consortium name="AG Swart"/>
            <person name="Singh M."/>
            <person name="Singh A."/>
            <person name="Seah K."/>
            <person name="Emmerich C."/>
        </authorList>
    </citation>
    <scope>NUCLEOTIDE SEQUENCE</scope>
    <source>
        <strain evidence="1">DP1</strain>
    </source>
</reference>
<keyword evidence="2" id="KW-1185">Reference proteome</keyword>
<dbReference type="EMBL" id="CAMPGE010004235">
    <property type="protein sequence ID" value="CAI2363083.1"/>
    <property type="molecule type" value="Genomic_DNA"/>
</dbReference>
<comment type="caution">
    <text evidence="1">The sequence shown here is derived from an EMBL/GenBank/DDBJ whole genome shotgun (WGS) entry which is preliminary data.</text>
</comment>
<gene>
    <name evidence="1" type="ORF">ECRASSUSDP1_LOCUS4413</name>
</gene>
<name>A0AAD1UDB4_EUPCR</name>
<sequence>MDDEYSAYQTGMMVSLRHLKALCAGCLSIGKIYTNKIFSSIETLNITTQTEPIQEYQSFISFLYIHSNVIEKLVIRKRQIGNLLEAAIDIEHEELVIENYMSLHEEHIYSLEKILYPTMVLTHAKEKMSISSCKYKKPMLQQEPREEYKDGFDPEYMIVNEFQYADQTNFIVDFLKITKLEINDINPNMLIDNDEIKKLIEIPTLNELTLNYAGSQGQLKNINMILDIYKHWAKKSEANSLKFGFQPQVEDPVDEDIKMADDNETTFITLHNCNICCIDNDFKRMINAHEREEEFQIKYNTMKIDKIEIEFMNKDVVIKDKQLFIHDFVSMQITSNKEDCLMQKTQVWVNQGTQGSLIVKYRSSTGLSPYISFEDIQKYSLYNNYSVEVQSIEDLVEMAELPQLPLVKGLKMSSGFILWQENMGILYKLFTSNPTEGHGSDSCYKISTLQEFSVNISTTSFEEFYEGITNIFNLLNGRYCRVVNIHWINQNGLNEKSSEELSKEECCSTRDTIYKFICGNPSVTDFTLCMNEEFLSYKSTSKSLYEIDQFFTDGQSKIKVPLILKEAIEKKELILHYHKYKKSLINFANENLVQDEGDL</sequence>
<organism evidence="1 2">
    <name type="scientific">Euplotes crassus</name>
    <dbReference type="NCBI Taxonomy" id="5936"/>
    <lineage>
        <taxon>Eukaryota</taxon>
        <taxon>Sar</taxon>
        <taxon>Alveolata</taxon>
        <taxon>Ciliophora</taxon>
        <taxon>Intramacronucleata</taxon>
        <taxon>Spirotrichea</taxon>
        <taxon>Hypotrichia</taxon>
        <taxon>Euplotida</taxon>
        <taxon>Euplotidae</taxon>
        <taxon>Moneuplotes</taxon>
    </lineage>
</organism>
<dbReference type="Proteomes" id="UP001295684">
    <property type="component" value="Unassembled WGS sequence"/>
</dbReference>
<proteinExistence type="predicted"/>
<protein>
    <submittedName>
        <fullName evidence="1">Uncharacterized protein</fullName>
    </submittedName>
</protein>
<evidence type="ECO:0000313" key="2">
    <source>
        <dbReference type="Proteomes" id="UP001295684"/>
    </source>
</evidence>
<evidence type="ECO:0000313" key="1">
    <source>
        <dbReference type="EMBL" id="CAI2363083.1"/>
    </source>
</evidence>
<accession>A0AAD1UDB4</accession>
<dbReference type="AlphaFoldDB" id="A0AAD1UDB4"/>